<protein>
    <submittedName>
        <fullName evidence="1">Uncharacterized protein</fullName>
    </submittedName>
</protein>
<organism evidence="1 2">
    <name type="scientific">Coccidioides posadasii RMSCC 3488</name>
    <dbReference type="NCBI Taxonomy" id="454284"/>
    <lineage>
        <taxon>Eukaryota</taxon>
        <taxon>Fungi</taxon>
        <taxon>Dikarya</taxon>
        <taxon>Ascomycota</taxon>
        <taxon>Pezizomycotina</taxon>
        <taxon>Eurotiomycetes</taxon>
        <taxon>Eurotiomycetidae</taxon>
        <taxon>Onygenales</taxon>
        <taxon>Onygenaceae</taxon>
        <taxon>Coccidioides</taxon>
    </lineage>
</organism>
<evidence type="ECO:0000313" key="1">
    <source>
        <dbReference type="EMBL" id="KMM66597.1"/>
    </source>
</evidence>
<accession>A0A0J6I5F9</accession>
<name>A0A0J6I5F9_COCPO</name>
<dbReference type="AlphaFoldDB" id="A0A0J6I5F9"/>
<evidence type="ECO:0000313" key="2">
    <source>
        <dbReference type="Proteomes" id="UP000054567"/>
    </source>
</evidence>
<sequence>MPNGLPGLLWTRRGMVEASCKEAKRSLNTRHGVSSSVIPRGSPGNFSTEVHGAGFLVTEKVPTSTLHTLTVLKDLVSPLRCARGVVMIFLIPHEQKKENNLCFKENCEATDR</sequence>
<proteinExistence type="predicted"/>
<reference evidence="1 2" key="1">
    <citation type="submission" date="2007-06" db="EMBL/GenBank/DDBJ databases">
        <title>The Genome Sequence of Coccidioides posadasii RMSCC_3488.</title>
        <authorList>
            <consortium name="Coccidioides Genome Resources Consortium"/>
            <consortium name="The Broad Institute Genome Sequencing Platform"/>
            <person name="Henn M.R."/>
            <person name="Sykes S."/>
            <person name="Young S."/>
            <person name="Jaffe D."/>
            <person name="Berlin A."/>
            <person name="Alvarez P."/>
            <person name="Butler J."/>
            <person name="Gnerre S."/>
            <person name="Grabherr M."/>
            <person name="Mauceli E."/>
            <person name="Brockman W."/>
            <person name="Kodira C."/>
            <person name="Alvarado L."/>
            <person name="Zeng Q."/>
            <person name="Crawford M."/>
            <person name="Antoine C."/>
            <person name="Devon K."/>
            <person name="Galgiani J."/>
            <person name="Orsborn K."/>
            <person name="Lewis M.L."/>
            <person name="Nusbaum C."/>
            <person name="Galagan J."/>
            <person name="Birren B."/>
        </authorList>
    </citation>
    <scope>NUCLEOTIDE SEQUENCE [LARGE SCALE GENOMIC DNA]</scope>
    <source>
        <strain evidence="1 2">RMSCC 3488</strain>
    </source>
</reference>
<dbReference type="EMBL" id="DS268110">
    <property type="protein sequence ID" value="KMM66597.1"/>
    <property type="molecule type" value="Genomic_DNA"/>
</dbReference>
<reference evidence="2" key="3">
    <citation type="journal article" date="2010" name="Genome Res.">
        <title>Population genomic sequencing of Coccidioides fungi reveals recent hybridization and transposon control.</title>
        <authorList>
            <person name="Neafsey D.E."/>
            <person name="Barker B.M."/>
            <person name="Sharpton T.J."/>
            <person name="Stajich J.E."/>
            <person name="Park D.J."/>
            <person name="Whiston E."/>
            <person name="Hung C.-Y."/>
            <person name="McMahan C."/>
            <person name="White J."/>
            <person name="Sykes S."/>
            <person name="Heiman D."/>
            <person name="Young S."/>
            <person name="Zeng Q."/>
            <person name="Abouelleil A."/>
            <person name="Aftuck L."/>
            <person name="Bessette D."/>
            <person name="Brown A."/>
            <person name="FitzGerald M."/>
            <person name="Lui A."/>
            <person name="Macdonald J.P."/>
            <person name="Priest M."/>
            <person name="Orbach M.J."/>
            <person name="Galgiani J.N."/>
            <person name="Kirkland T.N."/>
            <person name="Cole G.T."/>
            <person name="Birren B.W."/>
            <person name="Henn M.R."/>
            <person name="Taylor J.W."/>
            <person name="Rounsley S.D."/>
        </authorList>
    </citation>
    <scope>NUCLEOTIDE SEQUENCE [LARGE SCALE GENOMIC DNA]</scope>
    <source>
        <strain evidence="2">RMSCC 3488</strain>
    </source>
</reference>
<dbReference type="Proteomes" id="UP000054567">
    <property type="component" value="Unassembled WGS sequence"/>
</dbReference>
<dbReference type="VEuPathDB" id="FungiDB:CPAG_02935"/>
<reference evidence="2" key="2">
    <citation type="journal article" date="2009" name="Genome Res.">
        <title>Comparative genomic analyses of the human fungal pathogens Coccidioides and their relatives.</title>
        <authorList>
            <person name="Sharpton T.J."/>
            <person name="Stajich J.E."/>
            <person name="Rounsley S.D."/>
            <person name="Gardner M.J."/>
            <person name="Wortman J.R."/>
            <person name="Jordar V.S."/>
            <person name="Maiti R."/>
            <person name="Kodira C.D."/>
            <person name="Neafsey D.E."/>
            <person name="Zeng Q."/>
            <person name="Hung C.-Y."/>
            <person name="McMahan C."/>
            <person name="Muszewska A."/>
            <person name="Grynberg M."/>
            <person name="Mandel M.A."/>
            <person name="Kellner E.M."/>
            <person name="Barker B.M."/>
            <person name="Galgiani J.N."/>
            <person name="Orbach M.J."/>
            <person name="Kirkland T.N."/>
            <person name="Cole G.T."/>
            <person name="Henn M.R."/>
            <person name="Birren B.W."/>
            <person name="Taylor J.W."/>
        </authorList>
    </citation>
    <scope>NUCLEOTIDE SEQUENCE [LARGE SCALE GENOMIC DNA]</scope>
    <source>
        <strain evidence="2">RMSCC 3488</strain>
    </source>
</reference>
<gene>
    <name evidence="1" type="ORF">CPAG_02935</name>
</gene>